<feature type="region of interest" description="Disordered" evidence="1">
    <location>
        <begin position="59"/>
        <end position="80"/>
    </location>
</feature>
<evidence type="ECO:0000313" key="2">
    <source>
        <dbReference type="EMBL" id="CAF4966071.1"/>
    </source>
</evidence>
<name>A0A821YMS4_9BILA</name>
<comment type="caution">
    <text evidence="2">The sequence shown here is derived from an EMBL/GenBank/DDBJ whole genome shotgun (WGS) entry which is preliminary data.</text>
</comment>
<dbReference type="AlphaFoldDB" id="A0A821YMS4"/>
<keyword evidence="3" id="KW-1185">Reference proteome</keyword>
<protein>
    <submittedName>
        <fullName evidence="2">Uncharacterized protein</fullName>
    </submittedName>
</protein>
<evidence type="ECO:0000256" key="1">
    <source>
        <dbReference type="SAM" id="MobiDB-lite"/>
    </source>
</evidence>
<dbReference type="Proteomes" id="UP000663873">
    <property type="component" value="Unassembled WGS sequence"/>
</dbReference>
<dbReference type="EMBL" id="CAJOBP010097334">
    <property type="protein sequence ID" value="CAF4966071.1"/>
    <property type="molecule type" value="Genomic_DNA"/>
</dbReference>
<feature type="non-terminal residue" evidence="2">
    <location>
        <position position="1"/>
    </location>
</feature>
<accession>A0A821YMS4</accession>
<organism evidence="2 3">
    <name type="scientific">Rotaria socialis</name>
    <dbReference type="NCBI Taxonomy" id="392032"/>
    <lineage>
        <taxon>Eukaryota</taxon>
        <taxon>Metazoa</taxon>
        <taxon>Spiralia</taxon>
        <taxon>Gnathifera</taxon>
        <taxon>Rotifera</taxon>
        <taxon>Eurotatoria</taxon>
        <taxon>Bdelloidea</taxon>
        <taxon>Philodinida</taxon>
        <taxon>Philodinidae</taxon>
        <taxon>Rotaria</taxon>
    </lineage>
</organism>
<proteinExistence type="predicted"/>
<feature type="non-terminal residue" evidence="2">
    <location>
        <position position="80"/>
    </location>
</feature>
<evidence type="ECO:0000313" key="3">
    <source>
        <dbReference type="Proteomes" id="UP000663873"/>
    </source>
</evidence>
<gene>
    <name evidence="2" type="ORF">UJA718_LOCUS48503</name>
</gene>
<sequence>GQPNFQLSYSLDPNQSSSIRKLIFLDGVGRLLVLTVDGYLHLLEINNYNPSINDFSSNSTVRIDRTGTSSEDDSIVLKNT</sequence>
<reference evidence="2" key="1">
    <citation type="submission" date="2021-02" db="EMBL/GenBank/DDBJ databases">
        <authorList>
            <person name="Nowell W R."/>
        </authorList>
    </citation>
    <scope>NUCLEOTIDE SEQUENCE</scope>
</reference>
<feature type="compositionally biased region" description="Polar residues" evidence="1">
    <location>
        <begin position="59"/>
        <end position="69"/>
    </location>
</feature>